<keyword evidence="2" id="KW-1185">Reference proteome</keyword>
<dbReference type="EMBL" id="RCHU02000006">
    <property type="protein sequence ID" value="KAL3586165.1"/>
    <property type="molecule type" value="Genomic_DNA"/>
</dbReference>
<evidence type="ECO:0000313" key="2">
    <source>
        <dbReference type="Proteomes" id="UP000309997"/>
    </source>
</evidence>
<name>A0ACC4C3V4_POPAL</name>
<protein>
    <submittedName>
        <fullName evidence="1">Uncharacterized protein</fullName>
    </submittedName>
</protein>
<gene>
    <name evidence="1" type="ORF">D5086_013032</name>
</gene>
<sequence length="140" mass="15541">MECAVVCVLTSKDFLNIVCFDQFYLTGFEVDQVLTTEANDYLSFTLQVTTVFITHVDHGLVTPHSKQQCLPLISALFTFSPREKLQMNPSVLIQPSLHFPFSFLPSTAPTFLVAELRETDTTVSHILPVSIVSCLGLTGE</sequence>
<evidence type="ECO:0000313" key="1">
    <source>
        <dbReference type="EMBL" id="KAL3586165.1"/>
    </source>
</evidence>
<organism evidence="1 2">
    <name type="scientific">Populus alba</name>
    <name type="common">White poplar</name>
    <dbReference type="NCBI Taxonomy" id="43335"/>
    <lineage>
        <taxon>Eukaryota</taxon>
        <taxon>Viridiplantae</taxon>
        <taxon>Streptophyta</taxon>
        <taxon>Embryophyta</taxon>
        <taxon>Tracheophyta</taxon>
        <taxon>Spermatophyta</taxon>
        <taxon>Magnoliopsida</taxon>
        <taxon>eudicotyledons</taxon>
        <taxon>Gunneridae</taxon>
        <taxon>Pentapetalae</taxon>
        <taxon>rosids</taxon>
        <taxon>fabids</taxon>
        <taxon>Malpighiales</taxon>
        <taxon>Salicaceae</taxon>
        <taxon>Saliceae</taxon>
        <taxon>Populus</taxon>
    </lineage>
</organism>
<comment type="caution">
    <text evidence="1">The sequence shown here is derived from an EMBL/GenBank/DDBJ whole genome shotgun (WGS) entry which is preliminary data.</text>
</comment>
<proteinExistence type="predicted"/>
<dbReference type="Proteomes" id="UP000309997">
    <property type="component" value="Unassembled WGS sequence"/>
</dbReference>
<reference evidence="1 2" key="1">
    <citation type="journal article" date="2024" name="Plant Biotechnol. J.">
        <title>Genome and CRISPR/Cas9 system of a widespread forest tree (Populus alba) in the world.</title>
        <authorList>
            <person name="Liu Y.J."/>
            <person name="Jiang P.F."/>
            <person name="Han X.M."/>
            <person name="Li X.Y."/>
            <person name="Wang H.M."/>
            <person name="Wang Y.J."/>
            <person name="Wang X.X."/>
            <person name="Zeng Q.Y."/>
        </authorList>
    </citation>
    <scope>NUCLEOTIDE SEQUENCE [LARGE SCALE GENOMIC DNA]</scope>
    <source>
        <strain evidence="2">cv. PAL-ZL1</strain>
    </source>
</reference>
<accession>A0ACC4C3V4</accession>